<dbReference type="AlphaFoldDB" id="A0A0C3GAU3"/>
<dbReference type="HOGENOM" id="CLU_031557_0_0_1"/>
<feature type="compositionally biased region" description="Polar residues" evidence="1">
    <location>
        <begin position="388"/>
        <end position="397"/>
    </location>
</feature>
<gene>
    <name evidence="2" type="ORF">PILCRDRAFT_813843</name>
</gene>
<feature type="region of interest" description="Disordered" evidence="1">
    <location>
        <begin position="13"/>
        <end position="201"/>
    </location>
</feature>
<dbReference type="PANTHER" id="PTHR38701:SF1">
    <property type="entry name" value="UP-REGULATED DURING SEPTATION PROTEIN 1 DOMAIN-CONTAINING PROTEIN"/>
    <property type="match status" value="1"/>
</dbReference>
<feature type="region of interest" description="Disordered" evidence="1">
    <location>
        <begin position="473"/>
        <end position="501"/>
    </location>
</feature>
<feature type="compositionally biased region" description="Low complexity" evidence="1">
    <location>
        <begin position="17"/>
        <end position="46"/>
    </location>
</feature>
<feature type="compositionally biased region" description="Basic and acidic residues" evidence="1">
    <location>
        <begin position="406"/>
        <end position="416"/>
    </location>
</feature>
<feature type="compositionally biased region" description="Low complexity" evidence="1">
    <location>
        <begin position="69"/>
        <end position="88"/>
    </location>
</feature>
<name>A0A0C3GAU3_PILCF</name>
<proteinExistence type="predicted"/>
<reference evidence="3" key="2">
    <citation type="submission" date="2015-01" db="EMBL/GenBank/DDBJ databases">
        <title>Evolutionary Origins and Diversification of the Mycorrhizal Mutualists.</title>
        <authorList>
            <consortium name="DOE Joint Genome Institute"/>
            <consortium name="Mycorrhizal Genomics Consortium"/>
            <person name="Kohler A."/>
            <person name="Kuo A."/>
            <person name="Nagy L.G."/>
            <person name="Floudas D."/>
            <person name="Copeland A."/>
            <person name="Barry K.W."/>
            <person name="Cichocki N."/>
            <person name="Veneault-Fourrey C."/>
            <person name="LaButti K."/>
            <person name="Lindquist E.A."/>
            <person name="Lipzen A."/>
            <person name="Lundell T."/>
            <person name="Morin E."/>
            <person name="Murat C."/>
            <person name="Riley R."/>
            <person name="Ohm R."/>
            <person name="Sun H."/>
            <person name="Tunlid A."/>
            <person name="Henrissat B."/>
            <person name="Grigoriev I.V."/>
            <person name="Hibbett D.S."/>
            <person name="Martin F."/>
        </authorList>
    </citation>
    <scope>NUCLEOTIDE SEQUENCE [LARGE SCALE GENOMIC DNA]</scope>
    <source>
        <strain evidence="3">F 1598</strain>
    </source>
</reference>
<evidence type="ECO:0000313" key="3">
    <source>
        <dbReference type="Proteomes" id="UP000054166"/>
    </source>
</evidence>
<dbReference type="STRING" id="765440.A0A0C3GAU3"/>
<accession>A0A0C3GAU3</accession>
<feature type="region of interest" description="Disordered" evidence="1">
    <location>
        <begin position="213"/>
        <end position="258"/>
    </location>
</feature>
<feature type="compositionally biased region" description="Polar residues" evidence="1">
    <location>
        <begin position="168"/>
        <end position="195"/>
    </location>
</feature>
<feature type="compositionally biased region" description="Polar residues" evidence="1">
    <location>
        <begin position="89"/>
        <end position="106"/>
    </location>
</feature>
<keyword evidence="3" id="KW-1185">Reference proteome</keyword>
<feature type="region of interest" description="Disordered" evidence="1">
    <location>
        <begin position="296"/>
        <end position="416"/>
    </location>
</feature>
<feature type="compositionally biased region" description="Pro residues" evidence="1">
    <location>
        <begin position="603"/>
        <end position="618"/>
    </location>
</feature>
<feature type="region of interest" description="Disordered" evidence="1">
    <location>
        <begin position="568"/>
        <end position="618"/>
    </location>
</feature>
<dbReference type="OrthoDB" id="2555519at2759"/>
<evidence type="ECO:0000313" key="2">
    <source>
        <dbReference type="EMBL" id="KIM88854.1"/>
    </source>
</evidence>
<dbReference type="InParanoid" id="A0A0C3GAU3"/>
<feature type="compositionally biased region" description="Polar residues" evidence="1">
    <location>
        <begin position="338"/>
        <end position="349"/>
    </location>
</feature>
<evidence type="ECO:0000256" key="1">
    <source>
        <dbReference type="SAM" id="MobiDB-lite"/>
    </source>
</evidence>
<feature type="compositionally biased region" description="Low complexity" evidence="1">
    <location>
        <begin position="213"/>
        <end position="226"/>
    </location>
</feature>
<protein>
    <submittedName>
        <fullName evidence="2">Uncharacterized protein</fullName>
    </submittedName>
</protein>
<reference evidence="2 3" key="1">
    <citation type="submission" date="2014-04" db="EMBL/GenBank/DDBJ databases">
        <authorList>
            <consortium name="DOE Joint Genome Institute"/>
            <person name="Kuo A."/>
            <person name="Tarkka M."/>
            <person name="Buscot F."/>
            <person name="Kohler A."/>
            <person name="Nagy L.G."/>
            <person name="Floudas D."/>
            <person name="Copeland A."/>
            <person name="Barry K.W."/>
            <person name="Cichocki N."/>
            <person name="Veneault-Fourrey C."/>
            <person name="LaButti K."/>
            <person name="Lindquist E.A."/>
            <person name="Lipzen A."/>
            <person name="Lundell T."/>
            <person name="Morin E."/>
            <person name="Murat C."/>
            <person name="Sun H."/>
            <person name="Tunlid A."/>
            <person name="Henrissat B."/>
            <person name="Grigoriev I.V."/>
            <person name="Hibbett D.S."/>
            <person name="Martin F."/>
            <person name="Nordberg H.P."/>
            <person name="Cantor M.N."/>
            <person name="Hua S.X."/>
        </authorList>
    </citation>
    <scope>NUCLEOTIDE SEQUENCE [LARGE SCALE GENOMIC DNA]</scope>
    <source>
        <strain evidence="2 3">F 1598</strain>
    </source>
</reference>
<feature type="compositionally biased region" description="Acidic residues" evidence="1">
    <location>
        <begin position="478"/>
        <end position="494"/>
    </location>
</feature>
<dbReference type="PANTHER" id="PTHR38701">
    <property type="entry name" value="CHROMOSOME 8, WHOLE GENOME SHOTGUN SEQUENCE"/>
    <property type="match status" value="1"/>
</dbReference>
<organism evidence="2 3">
    <name type="scientific">Piloderma croceum (strain F 1598)</name>
    <dbReference type="NCBI Taxonomy" id="765440"/>
    <lineage>
        <taxon>Eukaryota</taxon>
        <taxon>Fungi</taxon>
        <taxon>Dikarya</taxon>
        <taxon>Basidiomycota</taxon>
        <taxon>Agaricomycotina</taxon>
        <taxon>Agaricomycetes</taxon>
        <taxon>Agaricomycetidae</taxon>
        <taxon>Atheliales</taxon>
        <taxon>Atheliaceae</taxon>
        <taxon>Piloderma</taxon>
    </lineage>
</organism>
<dbReference type="EMBL" id="KN832976">
    <property type="protein sequence ID" value="KIM88854.1"/>
    <property type="molecule type" value="Genomic_DNA"/>
</dbReference>
<dbReference type="Proteomes" id="UP000054166">
    <property type="component" value="Unassembled WGS sequence"/>
</dbReference>
<sequence length="618" mass="65831">MEDPVKRKVIKVSGYNAASSSRAPSRPVSRPASPSKGQITSQSSLSPTPPSFRPKAKVNSSATIIRKPSASSSIASASTTRTIASAASNPRSTSPFKPAHTRSNFGLTPASAVKVRVTGHSPAKSIASPPDSRQRAFTAVASDISRANEERRRSGSFSLHRRLSSSSIGTSNLIPISPATSSPSQSPVLSQNHFPSQAGLGPIKVKSKISGLAKPADSPLAPSLSSTRVTHSHPRVPSVSASHIQVSKPPSPAPTEHQIYPITTPIPTANPYRFATTRHSPPNNQHHHYQPFLSNDDHVINYSRPTSGPTVDPTAIPLPPLSPPTSALSFSSHSSLSYNTETSAESPRTFSALGSPVSRPLQGHLRGSSVRSTSGSLVGGGIRRVDVSGTNDSQEVNVDTDGDSEAPEHKVKAEAKSNRKIADLEITNRSLLAINSSLETTKHRQAREIRELRRKLRESRLILPPRAFQAVRSKLDYDDTASEDDEDEVDENDEPREGTEDEVYKRVRIIIDGLIETGKRALESKPEDFLEGGKGGAKVLHAEEVRMWRDSEGGLLADGGRGDCYARSVSSSRPISPLNVAISGNDISSEGEAEATTSIIPESAPPGLPPPITVTPSP</sequence>
<feature type="compositionally biased region" description="Low complexity" evidence="1">
    <location>
        <begin position="324"/>
        <end position="337"/>
    </location>
</feature>